<evidence type="ECO:0000256" key="5">
    <source>
        <dbReference type="ARBA" id="ARBA00023242"/>
    </source>
</evidence>
<dbReference type="AlphaFoldDB" id="A0ABD3I8A1"/>
<dbReference type="CDD" id="cd23835">
    <property type="entry name" value="DRWD-N_CENP-O"/>
    <property type="match status" value="1"/>
</dbReference>
<evidence type="ECO:0000256" key="3">
    <source>
        <dbReference type="ARBA" id="ARBA00007321"/>
    </source>
</evidence>
<dbReference type="Proteomes" id="UP001633002">
    <property type="component" value="Unassembled WGS sequence"/>
</dbReference>
<comment type="subcellular location">
    <subcellularLocation>
        <location evidence="2">Chromosome</location>
        <location evidence="2">Centromere</location>
    </subcellularLocation>
    <subcellularLocation>
        <location evidence="1">Nucleus</location>
    </subcellularLocation>
</comment>
<evidence type="ECO:0000313" key="9">
    <source>
        <dbReference type="Proteomes" id="UP001633002"/>
    </source>
</evidence>
<dbReference type="CDD" id="cd23836">
    <property type="entry name" value="DRWD-C_CENP-O"/>
    <property type="match status" value="1"/>
</dbReference>
<sequence>MVSLTGAYTSACSPSMSFFTHGMRHALRNCEKTGMNRKMMEEKQRRKIGDRRRTSAQRLKRVLAETTPKHLEQLTKQARALAGEEEDDDEESEKVGLDDIHARLSGLKVRHEVLRANLTFKKANGFHERLLSEMGQAAAYELDNDSWTDDIITTLQERGRSQHLDDSPNNSRFQQDANNDMGDDEGPISYQIGGKVVSSMSGGRICIRFDTSYAGQHHESYFCVLACRPSDERLHVSEHSIPFFLPLREVEKSNLSSSCTKFIDCLSDVLQAYVSRREQVNQLKSTKGEKIRELYHSLSYNLIELLLDETYWKVGVSLAYDNPKSELPTRSVVMAWPHTVDALPRDRSSASARSVTAHRLFRAEGALREVLLPLGYEKVVADLQENFTRGTYREEGK</sequence>
<dbReference type="EMBL" id="JBJQOH010000002">
    <property type="protein sequence ID" value="KAL3697789.1"/>
    <property type="molecule type" value="Genomic_DNA"/>
</dbReference>
<dbReference type="InterPro" id="IPR018464">
    <property type="entry name" value="CENP-O"/>
</dbReference>
<keyword evidence="5" id="KW-0539">Nucleus</keyword>
<keyword evidence="6" id="KW-0137">Centromere</keyword>
<accession>A0ABD3I8A1</accession>
<evidence type="ECO:0008006" key="10">
    <source>
        <dbReference type="Google" id="ProtNLM"/>
    </source>
</evidence>
<organism evidence="8 9">
    <name type="scientific">Riccia sorocarpa</name>
    <dbReference type="NCBI Taxonomy" id="122646"/>
    <lineage>
        <taxon>Eukaryota</taxon>
        <taxon>Viridiplantae</taxon>
        <taxon>Streptophyta</taxon>
        <taxon>Embryophyta</taxon>
        <taxon>Marchantiophyta</taxon>
        <taxon>Marchantiopsida</taxon>
        <taxon>Marchantiidae</taxon>
        <taxon>Marchantiales</taxon>
        <taxon>Ricciaceae</taxon>
        <taxon>Riccia</taxon>
    </lineage>
</organism>
<comment type="caution">
    <text evidence="8">The sequence shown here is derived from an EMBL/GenBank/DDBJ whole genome shotgun (WGS) entry which is preliminary data.</text>
</comment>
<evidence type="ECO:0000256" key="6">
    <source>
        <dbReference type="ARBA" id="ARBA00023328"/>
    </source>
</evidence>
<keyword evidence="9" id="KW-1185">Reference proteome</keyword>
<keyword evidence="4" id="KW-0158">Chromosome</keyword>
<evidence type="ECO:0000256" key="2">
    <source>
        <dbReference type="ARBA" id="ARBA00004584"/>
    </source>
</evidence>
<dbReference type="PANTHER" id="PTHR14582:SF1">
    <property type="entry name" value="CENTROMERE PROTEIN O"/>
    <property type="match status" value="1"/>
</dbReference>
<dbReference type="GO" id="GO:0005634">
    <property type="term" value="C:nucleus"/>
    <property type="evidence" value="ECO:0007669"/>
    <property type="project" value="UniProtKB-SubCell"/>
</dbReference>
<comment type="similarity">
    <text evidence="3">Belongs to the CENP-O/MCM21 family.</text>
</comment>
<evidence type="ECO:0000256" key="7">
    <source>
        <dbReference type="SAM" id="MobiDB-lite"/>
    </source>
</evidence>
<dbReference type="PANTHER" id="PTHR14582">
    <property type="entry name" value="INNER KINETOCHORE SUBUNIT MAL2"/>
    <property type="match status" value="1"/>
</dbReference>
<proteinExistence type="inferred from homology"/>
<evidence type="ECO:0000256" key="1">
    <source>
        <dbReference type="ARBA" id="ARBA00004123"/>
    </source>
</evidence>
<feature type="region of interest" description="Disordered" evidence="7">
    <location>
        <begin position="158"/>
        <end position="183"/>
    </location>
</feature>
<feature type="compositionally biased region" description="Polar residues" evidence="7">
    <location>
        <begin position="167"/>
        <end position="178"/>
    </location>
</feature>
<name>A0ABD3I8A1_9MARC</name>
<protein>
    <recommendedName>
        <fullName evidence="10">Centromere protein O</fullName>
    </recommendedName>
</protein>
<reference evidence="8 9" key="1">
    <citation type="submission" date="2024-09" db="EMBL/GenBank/DDBJ databases">
        <title>Chromosome-scale assembly of Riccia sorocarpa.</title>
        <authorList>
            <person name="Paukszto L."/>
        </authorList>
    </citation>
    <scope>NUCLEOTIDE SEQUENCE [LARGE SCALE GENOMIC DNA]</scope>
    <source>
        <strain evidence="8">LP-2024</strain>
        <tissue evidence="8">Aerial parts of the thallus</tissue>
    </source>
</reference>
<evidence type="ECO:0000256" key="4">
    <source>
        <dbReference type="ARBA" id="ARBA00022454"/>
    </source>
</evidence>
<dbReference type="GO" id="GO:0000775">
    <property type="term" value="C:chromosome, centromeric region"/>
    <property type="evidence" value="ECO:0007669"/>
    <property type="project" value="UniProtKB-SubCell"/>
</dbReference>
<dbReference type="Pfam" id="PF09496">
    <property type="entry name" value="CENP-O"/>
    <property type="match status" value="1"/>
</dbReference>
<evidence type="ECO:0000313" key="8">
    <source>
        <dbReference type="EMBL" id="KAL3697789.1"/>
    </source>
</evidence>
<gene>
    <name evidence="8" type="ORF">R1sor_011865</name>
</gene>